<accession>A0A1M4PJX2</accession>
<evidence type="ECO:0000313" key="7">
    <source>
        <dbReference type="Proteomes" id="UP000245423"/>
    </source>
</evidence>
<dbReference type="Gene3D" id="3.40.190.290">
    <property type="match status" value="1"/>
</dbReference>
<dbReference type="PANTHER" id="PTHR30126:SF40">
    <property type="entry name" value="HTH-TYPE TRANSCRIPTIONAL REGULATOR GLTR"/>
    <property type="match status" value="1"/>
</dbReference>
<proteinExistence type="inferred from homology"/>
<evidence type="ECO:0000313" key="6">
    <source>
        <dbReference type="EMBL" id="SHD75748.1"/>
    </source>
</evidence>
<dbReference type="AlphaFoldDB" id="A0A1M4PJX2"/>
<evidence type="ECO:0000256" key="2">
    <source>
        <dbReference type="ARBA" id="ARBA00023015"/>
    </source>
</evidence>
<comment type="similarity">
    <text evidence="1">Belongs to the LysR transcriptional regulatory family.</text>
</comment>
<dbReference type="Pfam" id="PF03466">
    <property type="entry name" value="LysR_substrate"/>
    <property type="match status" value="1"/>
</dbReference>
<dbReference type="GO" id="GO:0006355">
    <property type="term" value="P:regulation of DNA-templated transcription"/>
    <property type="evidence" value="ECO:0007669"/>
    <property type="project" value="TreeGrafter"/>
</dbReference>
<gene>
    <name evidence="6" type="ORF">CUESP1_0357</name>
</gene>
<organism evidence="6 7">
    <name type="scientific">[Clostridium] ultunense Esp</name>
    <dbReference type="NCBI Taxonomy" id="1288971"/>
    <lineage>
        <taxon>Bacteria</taxon>
        <taxon>Bacillati</taxon>
        <taxon>Bacillota</taxon>
        <taxon>Tissierellia</taxon>
        <taxon>Tissierellales</taxon>
        <taxon>Tepidimicrobiaceae</taxon>
        <taxon>Schnuerera</taxon>
    </lineage>
</organism>
<name>A0A1M4PJX2_9FIRM</name>
<dbReference type="SUPFAM" id="SSF53850">
    <property type="entry name" value="Periplasmic binding protein-like II"/>
    <property type="match status" value="1"/>
</dbReference>
<feature type="domain" description="LysR substrate-binding" evidence="5">
    <location>
        <begin position="3"/>
        <end position="82"/>
    </location>
</feature>
<sequence>MLSKGFSLNIKWVCNNSKAIKNAVISNIGVSIVSRMAVENELENNKLFHIKLDDIKLKRKFNIIYHGNKYITKPMENFWNLCYTL</sequence>
<dbReference type="EMBL" id="LT669839">
    <property type="protein sequence ID" value="SHD75748.1"/>
    <property type="molecule type" value="Genomic_DNA"/>
</dbReference>
<dbReference type="InterPro" id="IPR005119">
    <property type="entry name" value="LysR_subst-bd"/>
</dbReference>
<evidence type="ECO:0000256" key="4">
    <source>
        <dbReference type="ARBA" id="ARBA00023163"/>
    </source>
</evidence>
<evidence type="ECO:0000259" key="5">
    <source>
        <dbReference type="Pfam" id="PF03466"/>
    </source>
</evidence>
<reference evidence="6 7" key="1">
    <citation type="submission" date="2016-11" db="EMBL/GenBank/DDBJ databases">
        <authorList>
            <person name="Manzoor S."/>
        </authorList>
    </citation>
    <scope>NUCLEOTIDE SEQUENCE [LARGE SCALE GENOMIC DNA]</scope>
    <source>
        <strain evidence="6">Clostridium ultunense strain Esp</strain>
    </source>
</reference>
<dbReference type="GO" id="GO:0000976">
    <property type="term" value="F:transcription cis-regulatory region binding"/>
    <property type="evidence" value="ECO:0007669"/>
    <property type="project" value="TreeGrafter"/>
</dbReference>
<protein>
    <submittedName>
        <fullName evidence="6">Transcriptional regulator, LysR family</fullName>
    </submittedName>
</protein>
<dbReference type="PANTHER" id="PTHR30126">
    <property type="entry name" value="HTH-TYPE TRANSCRIPTIONAL REGULATOR"/>
    <property type="match status" value="1"/>
</dbReference>
<evidence type="ECO:0000256" key="3">
    <source>
        <dbReference type="ARBA" id="ARBA00023125"/>
    </source>
</evidence>
<keyword evidence="3" id="KW-0238">DNA-binding</keyword>
<keyword evidence="2" id="KW-0805">Transcription regulation</keyword>
<keyword evidence="4" id="KW-0804">Transcription</keyword>
<evidence type="ECO:0000256" key="1">
    <source>
        <dbReference type="ARBA" id="ARBA00009437"/>
    </source>
</evidence>
<dbReference type="Proteomes" id="UP000245423">
    <property type="component" value="Chromosome 1"/>
</dbReference>
<keyword evidence="7" id="KW-1185">Reference proteome</keyword>